<dbReference type="RefSeq" id="WP_015758143.1">
    <property type="nucleotide sequence ID" value="NC_013216.1"/>
</dbReference>
<dbReference type="HOGENOM" id="CLU_1254254_0_0_9"/>
<reference evidence="3 4" key="1">
    <citation type="journal article" date="2009" name="Stand. Genomic Sci.">
        <title>Complete genome sequence of Desulfotomaculum acetoxidans type strain (5575).</title>
        <authorList>
            <person name="Spring S."/>
            <person name="Lapidus A."/>
            <person name="Schroder M."/>
            <person name="Gleim D."/>
            <person name="Sims D."/>
            <person name="Meincke L."/>
            <person name="Glavina Del Rio T."/>
            <person name="Tice H."/>
            <person name="Copeland A."/>
            <person name="Cheng J.F."/>
            <person name="Lucas S."/>
            <person name="Chen F."/>
            <person name="Nolan M."/>
            <person name="Bruce D."/>
            <person name="Goodwin L."/>
            <person name="Pitluck S."/>
            <person name="Ivanova N."/>
            <person name="Mavromatis K."/>
            <person name="Mikhailova N."/>
            <person name="Pati A."/>
            <person name="Chen A."/>
            <person name="Palaniappan K."/>
            <person name="Land M."/>
            <person name="Hauser L."/>
            <person name="Chang Y.J."/>
            <person name="Jeffries C.D."/>
            <person name="Chain P."/>
            <person name="Saunders E."/>
            <person name="Brettin T."/>
            <person name="Detter J.C."/>
            <person name="Goker M."/>
            <person name="Bristow J."/>
            <person name="Eisen J.A."/>
            <person name="Markowitz V."/>
            <person name="Hugenholtz P."/>
            <person name="Kyrpides N.C."/>
            <person name="Klenk H.P."/>
            <person name="Han C."/>
        </authorList>
    </citation>
    <scope>NUCLEOTIDE SEQUENCE [LARGE SCALE GENOMIC DNA]</scope>
    <source>
        <strain evidence="4">ATCC 49208 / DSM 771 / VKM B-1644</strain>
    </source>
</reference>
<organism evidence="3 4">
    <name type="scientific">Desulfofarcimen acetoxidans (strain ATCC 49208 / DSM 771 / KCTC 5769 / VKM B-1644 / 5575)</name>
    <name type="common">Desulfotomaculum acetoxidans</name>
    <dbReference type="NCBI Taxonomy" id="485916"/>
    <lineage>
        <taxon>Bacteria</taxon>
        <taxon>Bacillati</taxon>
        <taxon>Bacillota</taxon>
        <taxon>Clostridia</taxon>
        <taxon>Eubacteriales</taxon>
        <taxon>Peptococcaceae</taxon>
        <taxon>Desulfofarcimen</taxon>
    </lineage>
</organism>
<keyword evidence="2" id="KW-0812">Transmembrane</keyword>
<feature type="transmembrane region" description="Helical" evidence="2">
    <location>
        <begin position="12"/>
        <end position="30"/>
    </location>
</feature>
<evidence type="ECO:0000256" key="1">
    <source>
        <dbReference type="SAM" id="Coils"/>
    </source>
</evidence>
<keyword evidence="1" id="KW-0175">Coiled coil</keyword>
<sequence length="220" mass="24242">MKLQLTKVQKILILIVALVGGFYFYLNKVYDPVMKEYQKVSQELVSLRGEVPGRNMAAEARILEEKIREGNKEIAELENSLSSQTALRKAQSEREVTEALAETGQLALDCGMDVINLDSKSALDEKKAVSAKSAQSGGQEEKTAAMLVNGVDNFDWHEYQVIFEGDSVNLIRFIEGKMKASYLVLIKNVKIDYGDAKDGKGAGKDAAKPSGPRITIELLI</sequence>
<name>C8W153_DESAS</name>
<evidence type="ECO:0000256" key="2">
    <source>
        <dbReference type="SAM" id="Phobius"/>
    </source>
</evidence>
<protein>
    <submittedName>
        <fullName evidence="3">Uncharacterized protein</fullName>
    </submittedName>
</protein>
<feature type="coiled-coil region" evidence="1">
    <location>
        <begin position="60"/>
        <end position="87"/>
    </location>
</feature>
<proteinExistence type="predicted"/>
<accession>C8W153</accession>
<dbReference type="EMBL" id="CP001720">
    <property type="protein sequence ID" value="ACV63449.1"/>
    <property type="molecule type" value="Genomic_DNA"/>
</dbReference>
<dbReference type="OrthoDB" id="5471180at2"/>
<dbReference type="STRING" id="485916.Dtox_2667"/>
<dbReference type="AlphaFoldDB" id="C8W153"/>
<dbReference type="KEGG" id="dae:Dtox_2667"/>
<evidence type="ECO:0000313" key="4">
    <source>
        <dbReference type="Proteomes" id="UP000002217"/>
    </source>
</evidence>
<keyword evidence="2" id="KW-0472">Membrane</keyword>
<dbReference type="Proteomes" id="UP000002217">
    <property type="component" value="Chromosome"/>
</dbReference>
<keyword evidence="4" id="KW-1185">Reference proteome</keyword>
<evidence type="ECO:0000313" key="3">
    <source>
        <dbReference type="EMBL" id="ACV63449.1"/>
    </source>
</evidence>
<dbReference type="eggNOG" id="ENOG5034C8U">
    <property type="taxonomic scope" value="Bacteria"/>
</dbReference>
<keyword evidence="2" id="KW-1133">Transmembrane helix</keyword>
<gene>
    <name evidence="3" type="ordered locus">Dtox_2667</name>
</gene>